<dbReference type="Gene3D" id="3.40.50.300">
    <property type="entry name" value="P-loop containing nucleotide triphosphate hydrolases"/>
    <property type="match status" value="1"/>
</dbReference>
<evidence type="ECO:0000256" key="3">
    <source>
        <dbReference type="ARBA" id="ARBA00022741"/>
    </source>
</evidence>
<dbReference type="InterPro" id="IPR001806">
    <property type="entry name" value="Small_GTPase"/>
</dbReference>
<evidence type="ECO:0000256" key="6">
    <source>
        <dbReference type="ARBA" id="ARBA00023134"/>
    </source>
</evidence>
<evidence type="ECO:0000313" key="9">
    <source>
        <dbReference type="Proteomes" id="UP000694546"/>
    </source>
</evidence>
<organism evidence="8 9">
    <name type="scientific">Gadus morhua</name>
    <name type="common">Atlantic cod</name>
    <dbReference type="NCBI Taxonomy" id="8049"/>
    <lineage>
        <taxon>Eukaryota</taxon>
        <taxon>Metazoa</taxon>
        <taxon>Chordata</taxon>
        <taxon>Craniata</taxon>
        <taxon>Vertebrata</taxon>
        <taxon>Euteleostomi</taxon>
        <taxon>Actinopterygii</taxon>
        <taxon>Neopterygii</taxon>
        <taxon>Teleostei</taxon>
        <taxon>Neoteleostei</taxon>
        <taxon>Acanthomorphata</taxon>
        <taxon>Zeiogadaria</taxon>
        <taxon>Gadariae</taxon>
        <taxon>Gadiformes</taxon>
        <taxon>Gadoidei</taxon>
        <taxon>Gadidae</taxon>
        <taxon>Gadus</taxon>
    </lineage>
</organism>
<dbReference type="SUPFAM" id="SSF52540">
    <property type="entry name" value="P-loop containing nucleoside triphosphate hydrolases"/>
    <property type="match status" value="1"/>
</dbReference>
<evidence type="ECO:0000313" key="8">
    <source>
        <dbReference type="Ensembl" id="ENSGMOP00000057067.1"/>
    </source>
</evidence>
<dbReference type="PANTHER" id="PTHR47978">
    <property type="match status" value="1"/>
</dbReference>
<dbReference type="GO" id="GO:0005525">
    <property type="term" value="F:GTP binding"/>
    <property type="evidence" value="ECO:0007669"/>
    <property type="project" value="UniProtKB-KW"/>
</dbReference>
<comment type="subcellular location">
    <subcellularLocation>
        <location evidence="1">Cell projection</location>
        <location evidence="1">Cilium</location>
        <location evidence="1">Flagellum</location>
    </subcellularLocation>
</comment>
<dbReference type="PRINTS" id="PR00449">
    <property type="entry name" value="RASTRNSFRMNG"/>
</dbReference>
<dbReference type="PROSITE" id="PS51419">
    <property type="entry name" value="RAB"/>
    <property type="match status" value="1"/>
</dbReference>
<gene>
    <name evidence="8" type="primary">ift27</name>
</gene>
<dbReference type="FunFam" id="3.40.50.300:FF:001684">
    <property type="entry name" value="Intraflagellar transport 27 homolog (Chlamydomonas)"/>
    <property type="match status" value="1"/>
</dbReference>
<dbReference type="GO" id="GO:0003924">
    <property type="term" value="F:GTPase activity"/>
    <property type="evidence" value="ECO:0007669"/>
    <property type="project" value="InterPro"/>
</dbReference>
<reference evidence="8" key="1">
    <citation type="submission" date="2025-08" db="UniProtKB">
        <authorList>
            <consortium name="Ensembl"/>
        </authorList>
    </citation>
    <scope>IDENTIFICATION</scope>
</reference>
<dbReference type="GeneTree" id="ENSGT00870000136549"/>
<comment type="similarity">
    <text evidence="2">Belongs to the small GTPase superfamily. Rab family.</text>
</comment>
<dbReference type="AlphaFoldDB" id="A0A8C5C683"/>
<dbReference type="GO" id="GO:0030990">
    <property type="term" value="C:intraciliary transport particle"/>
    <property type="evidence" value="ECO:0007669"/>
    <property type="project" value="UniProtKB-ARBA"/>
</dbReference>
<dbReference type="Pfam" id="PF00071">
    <property type="entry name" value="Ras"/>
    <property type="match status" value="1"/>
</dbReference>
<evidence type="ECO:0000256" key="2">
    <source>
        <dbReference type="ARBA" id="ARBA00006270"/>
    </source>
</evidence>
<dbReference type="Ensembl" id="ENSGMOT00000044040.1">
    <property type="protein sequence ID" value="ENSGMOP00000057067.1"/>
    <property type="gene ID" value="ENSGMOG00000034303.1"/>
</dbReference>
<accession>A0A8C5C683</accession>
<dbReference type="Proteomes" id="UP000694546">
    <property type="component" value="Chromosome 3"/>
</dbReference>
<dbReference type="SMART" id="SM00175">
    <property type="entry name" value="RAB"/>
    <property type="match status" value="1"/>
</dbReference>
<reference evidence="8" key="2">
    <citation type="submission" date="2025-09" db="UniProtKB">
        <authorList>
            <consortium name="Ensembl"/>
        </authorList>
    </citation>
    <scope>IDENTIFICATION</scope>
</reference>
<keyword evidence="3" id="KW-0547">Nucleotide-binding</keyword>
<dbReference type="NCBIfam" id="TIGR00231">
    <property type="entry name" value="small_GTP"/>
    <property type="match status" value="1"/>
</dbReference>
<evidence type="ECO:0000256" key="7">
    <source>
        <dbReference type="ARBA" id="ARBA00023273"/>
    </source>
</evidence>
<dbReference type="OMA" id="KMWGQPS"/>
<sequence length="189" mass="21348">MVKLRARCLLLGDAAVGKSALSQMFSSDGAHFHKNYSMTTGVELHTKCVNISETTDSVELYIIDSAGKEIFQDFCEKMWGQPSVVCVLFDLTSQQSFDSCSQWMDRVRAHCRGMQLPGVLVGNKSDLSERREVQTTVAQEWAQSQGLDYHETSAKEMENCEAPFHSVARAFHALYQERRETIRNLHIPP</sequence>
<dbReference type="GeneID" id="115540598"/>
<evidence type="ECO:0000256" key="5">
    <source>
        <dbReference type="ARBA" id="ARBA00023069"/>
    </source>
</evidence>
<dbReference type="InterPro" id="IPR027417">
    <property type="entry name" value="P-loop_NTPase"/>
</dbReference>
<dbReference type="SMART" id="SM00174">
    <property type="entry name" value="RHO"/>
    <property type="match status" value="1"/>
</dbReference>
<evidence type="ECO:0000256" key="4">
    <source>
        <dbReference type="ARBA" id="ARBA00022846"/>
    </source>
</evidence>
<name>A0A8C5C683_GADMO</name>
<proteinExistence type="inferred from homology"/>
<evidence type="ECO:0000256" key="1">
    <source>
        <dbReference type="ARBA" id="ARBA00004230"/>
    </source>
</evidence>
<dbReference type="SMART" id="SM00173">
    <property type="entry name" value="RAS"/>
    <property type="match status" value="1"/>
</dbReference>
<keyword evidence="4" id="KW-0282">Flagellum</keyword>
<dbReference type="RefSeq" id="XP_030207897.1">
    <property type="nucleotide sequence ID" value="XM_030352037.1"/>
</dbReference>
<keyword evidence="9" id="KW-1185">Reference proteome</keyword>
<dbReference type="CTD" id="11020"/>
<evidence type="ECO:0008006" key="10">
    <source>
        <dbReference type="Google" id="ProtNLM"/>
    </source>
</evidence>
<keyword evidence="5" id="KW-0969">Cilium</keyword>
<dbReference type="GO" id="GO:0031514">
    <property type="term" value="C:motile cilium"/>
    <property type="evidence" value="ECO:0007669"/>
    <property type="project" value="UniProtKB-SubCell"/>
</dbReference>
<keyword evidence="6" id="KW-0342">GTP-binding</keyword>
<protein>
    <recommendedName>
        <fullName evidence="10">Small monomeric GTPase</fullName>
    </recommendedName>
</protein>
<keyword evidence="7" id="KW-0966">Cell projection</keyword>
<dbReference type="InterPro" id="IPR005225">
    <property type="entry name" value="Small_GTP-bd"/>
</dbReference>